<dbReference type="GO" id="GO:0008168">
    <property type="term" value="F:methyltransferase activity"/>
    <property type="evidence" value="ECO:0007669"/>
    <property type="project" value="UniProtKB-KW"/>
</dbReference>
<gene>
    <name evidence="1" type="ORF">ABZ510_27805</name>
</gene>
<dbReference type="Proteomes" id="UP001550628">
    <property type="component" value="Unassembled WGS sequence"/>
</dbReference>
<keyword evidence="1" id="KW-0808">Transferase</keyword>
<dbReference type="Pfam" id="PF04672">
    <property type="entry name" value="Methyltransf_19"/>
    <property type="match status" value="1"/>
</dbReference>
<dbReference type="RefSeq" id="WP_356959657.1">
    <property type="nucleotide sequence ID" value="NZ_JBEYBD010000033.1"/>
</dbReference>
<comment type="caution">
    <text evidence="1">The sequence shown here is derived from an EMBL/GenBank/DDBJ whole genome shotgun (WGS) entry which is preliminary data.</text>
</comment>
<dbReference type="Gene3D" id="3.40.50.150">
    <property type="entry name" value="Vaccinia Virus protein VP39"/>
    <property type="match status" value="1"/>
</dbReference>
<proteinExistence type="predicted"/>
<dbReference type="SUPFAM" id="SSF53335">
    <property type="entry name" value="S-adenosyl-L-methionine-dependent methyltransferases"/>
    <property type="match status" value="1"/>
</dbReference>
<dbReference type="GO" id="GO:0032259">
    <property type="term" value="P:methylation"/>
    <property type="evidence" value="ECO:0007669"/>
    <property type="project" value="UniProtKB-KW"/>
</dbReference>
<evidence type="ECO:0000313" key="2">
    <source>
        <dbReference type="Proteomes" id="UP001550628"/>
    </source>
</evidence>
<keyword evidence="2" id="KW-1185">Reference proteome</keyword>
<keyword evidence="1" id="KW-0489">Methyltransferase</keyword>
<reference evidence="1 2" key="1">
    <citation type="submission" date="2024-06" db="EMBL/GenBank/DDBJ databases">
        <title>The Natural Products Discovery Center: Release of the First 8490 Sequenced Strains for Exploring Actinobacteria Biosynthetic Diversity.</title>
        <authorList>
            <person name="Kalkreuter E."/>
            <person name="Kautsar S.A."/>
            <person name="Yang D."/>
            <person name="Bader C.D."/>
            <person name="Teijaro C.N."/>
            <person name="Fluegel L."/>
            <person name="Davis C.M."/>
            <person name="Simpson J.R."/>
            <person name="Lauterbach L."/>
            <person name="Steele A.D."/>
            <person name="Gui C."/>
            <person name="Meng S."/>
            <person name="Li G."/>
            <person name="Viehrig K."/>
            <person name="Ye F."/>
            <person name="Su P."/>
            <person name="Kiefer A.F."/>
            <person name="Nichols A."/>
            <person name="Cepeda A.J."/>
            <person name="Yan W."/>
            <person name="Fan B."/>
            <person name="Jiang Y."/>
            <person name="Adhikari A."/>
            <person name="Zheng C.-J."/>
            <person name="Schuster L."/>
            <person name="Cowan T.M."/>
            <person name="Smanski M.J."/>
            <person name="Chevrette M.G."/>
            <person name="De Carvalho L.P.S."/>
            <person name="Shen B."/>
        </authorList>
    </citation>
    <scope>NUCLEOTIDE SEQUENCE [LARGE SCALE GENOMIC DNA]</scope>
    <source>
        <strain evidence="1 2">NPDC019708</strain>
    </source>
</reference>
<dbReference type="EMBL" id="JBEYBF010000026">
    <property type="protein sequence ID" value="MEU1955648.1"/>
    <property type="molecule type" value="Genomic_DNA"/>
</dbReference>
<name>A0ABV2WXQ0_9NOCA</name>
<dbReference type="EC" id="2.1.1.-" evidence="1"/>
<dbReference type="InterPro" id="IPR006764">
    <property type="entry name" value="SAM_dep_MeTrfase_SAV2177_type"/>
</dbReference>
<accession>A0ABV2WXQ0</accession>
<protein>
    <submittedName>
        <fullName evidence="1">SAM-dependent methyltransferase</fullName>
        <ecNumber evidence="1">2.1.1.-</ecNumber>
    </submittedName>
</protein>
<evidence type="ECO:0000313" key="1">
    <source>
        <dbReference type="EMBL" id="MEU1955648.1"/>
    </source>
</evidence>
<dbReference type="InterPro" id="IPR029063">
    <property type="entry name" value="SAM-dependent_MTases_sf"/>
</dbReference>
<sequence>MHGDLLTRDLDGSEAATYLELEKPVGVLLCGVLHHVDDETDPAEVVRGWVDVVPAGSYFVLTYQWNPGDGSLLAQAAASVGNCTST</sequence>
<organism evidence="1 2">
    <name type="scientific">Nocardia rhamnosiphila</name>
    <dbReference type="NCBI Taxonomy" id="426716"/>
    <lineage>
        <taxon>Bacteria</taxon>
        <taxon>Bacillati</taxon>
        <taxon>Actinomycetota</taxon>
        <taxon>Actinomycetes</taxon>
        <taxon>Mycobacteriales</taxon>
        <taxon>Nocardiaceae</taxon>
        <taxon>Nocardia</taxon>
    </lineage>
</organism>